<gene>
    <name evidence="6" type="ORF">IAD24_00635</name>
</gene>
<evidence type="ECO:0000313" key="7">
    <source>
        <dbReference type="Proteomes" id="UP000824128"/>
    </source>
</evidence>
<feature type="compositionally biased region" description="Low complexity" evidence="3">
    <location>
        <begin position="97"/>
        <end position="108"/>
    </location>
</feature>
<evidence type="ECO:0000256" key="4">
    <source>
        <dbReference type="SAM" id="Phobius"/>
    </source>
</evidence>
<comment type="caution">
    <text evidence="6">The sequence shown here is derived from an EMBL/GenBank/DDBJ whole genome shotgun (WGS) entry which is preliminary data.</text>
</comment>
<feature type="region of interest" description="Disordered" evidence="3">
    <location>
        <begin position="1"/>
        <end position="28"/>
    </location>
</feature>
<keyword evidence="4" id="KW-0812">Transmembrane</keyword>
<sequence>MDDQEKRNQEPGLPAEQAPEDLPAEQTQQEHNVEAFVPTDYFQQEQPKKRLSRGGIIAICAGALALVLACAGLIYLNALRNDPGSFFHVSRATATPLPATPDPSAAPTQEPTPSPTLDPYTALEQQADLSMMQNIVNVAFIGVDYAEERLTGYHGKAEDNAFHADVILILAINFDENRVDLISIPRDTYANIPGVKGIYKINASLDCGGGLFAENGAGFEKVCEAAEWMLGGIPVDYYYAVTMPAVKQLVDAVGGVDYDLELNFKIQGRSYKKGQQHMDGQAVLDYLRVRKNITQSGDNNRVNRQKKMMVALFKSMQQQNLLLKLPDMIAAFEGQLYTNTNFSQTAALALFAYNLSADNIGMYSMGSGSNGTSGVTNIFNWNFCLTDQGNRVRIIKEVYGVDVPQYREYTRTYAFYRWYSMLAEQYLDTCEPLTELVEELLAADDLLPTISPAPSITPEASITPATPAPITPDPGGASTLEPTVQPSTEPTVRPTTEPTASPAPTPDGEPVGPAEPTERPTEKPSEAPTASPAETPAQPAASADGAQGTSAAGGLPGALRRMHRAAPEDEGVWIVQQYSAEQRALAAEYFEAIDTLERALSDASAQAKRYRNGNSNSLSARNDDLKAAMDEVKSLALRVAAEYGYKASKLYWKVKYEYDSSFNEVRVNFN</sequence>
<feature type="domain" description="Cell envelope-related transcriptional attenuator" evidence="5">
    <location>
        <begin position="163"/>
        <end position="317"/>
    </location>
</feature>
<feature type="transmembrane region" description="Helical" evidence="4">
    <location>
        <begin position="56"/>
        <end position="76"/>
    </location>
</feature>
<evidence type="ECO:0000259" key="5">
    <source>
        <dbReference type="Pfam" id="PF03816"/>
    </source>
</evidence>
<keyword evidence="4" id="KW-0472">Membrane</keyword>
<dbReference type="InterPro" id="IPR050922">
    <property type="entry name" value="LytR/CpsA/Psr_CW_biosynth"/>
</dbReference>
<evidence type="ECO:0000256" key="2">
    <source>
        <dbReference type="SAM" id="Coils"/>
    </source>
</evidence>
<proteinExistence type="inferred from homology"/>
<evidence type="ECO:0000256" key="1">
    <source>
        <dbReference type="ARBA" id="ARBA00006068"/>
    </source>
</evidence>
<evidence type="ECO:0000256" key="3">
    <source>
        <dbReference type="SAM" id="MobiDB-lite"/>
    </source>
</evidence>
<dbReference type="EMBL" id="DVNZ01000020">
    <property type="protein sequence ID" value="HIU93640.1"/>
    <property type="molecule type" value="Genomic_DNA"/>
</dbReference>
<keyword evidence="4" id="KW-1133">Transmembrane helix</keyword>
<name>A0A9D1SSE6_9FIRM</name>
<dbReference type="PANTHER" id="PTHR33392:SF6">
    <property type="entry name" value="POLYISOPRENYL-TEICHOIC ACID--PEPTIDOGLYCAN TEICHOIC ACID TRANSFERASE TAGU"/>
    <property type="match status" value="1"/>
</dbReference>
<comment type="similarity">
    <text evidence="1">Belongs to the LytR/CpsA/Psr (LCP) family.</text>
</comment>
<feature type="compositionally biased region" description="Low complexity" evidence="3">
    <location>
        <begin position="526"/>
        <end position="543"/>
    </location>
</feature>
<feature type="compositionally biased region" description="Low complexity" evidence="3">
    <location>
        <begin position="456"/>
        <end position="465"/>
    </location>
</feature>
<dbReference type="AlphaFoldDB" id="A0A9D1SSE6"/>
<protein>
    <submittedName>
        <fullName evidence="6">LCP family protein</fullName>
    </submittedName>
</protein>
<dbReference type="Pfam" id="PF03816">
    <property type="entry name" value="LytR_cpsA_psr"/>
    <property type="match status" value="1"/>
</dbReference>
<dbReference type="PANTHER" id="PTHR33392">
    <property type="entry name" value="POLYISOPRENYL-TEICHOIC ACID--PEPTIDOGLYCAN TEICHOIC ACID TRANSFERASE TAGU"/>
    <property type="match status" value="1"/>
</dbReference>
<dbReference type="Proteomes" id="UP000824128">
    <property type="component" value="Unassembled WGS sequence"/>
</dbReference>
<accession>A0A9D1SSE6</accession>
<dbReference type="Gene3D" id="3.40.630.190">
    <property type="entry name" value="LCP protein"/>
    <property type="match status" value="1"/>
</dbReference>
<feature type="compositionally biased region" description="Basic and acidic residues" evidence="3">
    <location>
        <begin position="516"/>
        <end position="525"/>
    </location>
</feature>
<feature type="compositionally biased region" description="Low complexity" evidence="3">
    <location>
        <begin position="486"/>
        <end position="500"/>
    </location>
</feature>
<feature type="region of interest" description="Disordered" evidence="3">
    <location>
        <begin position="452"/>
        <end position="555"/>
    </location>
</feature>
<feature type="region of interest" description="Disordered" evidence="3">
    <location>
        <begin position="97"/>
        <end position="119"/>
    </location>
</feature>
<organism evidence="6 7">
    <name type="scientific">Candidatus Aphodomorpha intestinavium</name>
    <dbReference type="NCBI Taxonomy" id="2840672"/>
    <lineage>
        <taxon>Bacteria</taxon>
        <taxon>Bacillati</taxon>
        <taxon>Bacillota</taxon>
        <taxon>Clostridia</taxon>
        <taxon>Eubacteriales</taxon>
        <taxon>Candidatus Aphodomorpha</taxon>
    </lineage>
</organism>
<dbReference type="NCBIfam" id="TIGR00350">
    <property type="entry name" value="lytR_cpsA_psr"/>
    <property type="match status" value="1"/>
</dbReference>
<keyword evidence="2" id="KW-0175">Coiled coil</keyword>
<dbReference type="InterPro" id="IPR004474">
    <property type="entry name" value="LytR_CpsA_psr"/>
</dbReference>
<evidence type="ECO:0000313" key="6">
    <source>
        <dbReference type="EMBL" id="HIU93640.1"/>
    </source>
</evidence>
<feature type="coiled-coil region" evidence="2">
    <location>
        <begin position="586"/>
        <end position="613"/>
    </location>
</feature>
<reference evidence="6" key="1">
    <citation type="submission" date="2020-10" db="EMBL/GenBank/DDBJ databases">
        <authorList>
            <person name="Gilroy R."/>
        </authorList>
    </citation>
    <scope>NUCLEOTIDE SEQUENCE</scope>
    <source>
        <strain evidence="6">ChiGjej2B2-16831</strain>
    </source>
</reference>
<reference evidence="6" key="2">
    <citation type="journal article" date="2021" name="PeerJ">
        <title>Extensive microbial diversity within the chicken gut microbiome revealed by metagenomics and culture.</title>
        <authorList>
            <person name="Gilroy R."/>
            <person name="Ravi A."/>
            <person name="Getino M."/>
            <person name="Pursley I."/>
            <person name="Horton D.L."/>
            <person name="Alikhan N.F."/>
            <person name="Baker D."/>
            <person name="Gharbi K."/>
            <person name="Hall N."/>
            <person name="Watson M."/>
            <person name="Adriaenssens E.M."/>
            <person name="Foster-Nyarko E."/>
            <person name="Jarju S."/>
            <person name="Secka A."/>
            <person name="Antonio M."/>
            <person name="Oren A."/>
            <person name="Chaudhuri R.R."/>
            <person name="La Ragione R."/>
            <person name="Hildebrand F."/>
            <person name="Pallen M.J."/>
        </authorList>
    </citation>
    <scope>NUCLEOTIDE SEQUENCE</scope>
    <source>
        <strain evidence="6">ChiGjej2B2-16831</strain>
    </source>
</reference>